<organism evidence="1">
    <name type="scientific">Arundo donax</name>
    <name type="common">Giant reed</name>
    <name type="synonym">Donax arundinaceus</name>
    <dbReference type="NCBI Taxonomy" id="35708"/>
    <lineage>
        <taxon>Eukaryota</taxon>
        <taxon>Viridiplantae</taxon>
        <taxon>Streptophyta</taxon>
        <taxon>Embryophyta</taxon>
        <taxon>Tracheophyta</taxon>
        <taxon>Spermatophyta</taxon>
        <taxon>Magnoliopsida</taxon>
        <taxon>Liliopsida</taxon>
        <taxon>Poales</taxon>
        <taxon>Poaceae</taxon>
        <taxon>PACMAD clade</taxon>
        <taxon>Arundinoideae</taxon>
        <taxon>Arundineae</taxon>
        <taxon>Arundo</taxon>
    </lineage>
</organism>
<accession>A0A0A9DXD0</accession>
<proteinExistence type="predicted"/>
<reference evidence="1" key="1">
    <citation type="submission" date="2014-09" db="EMBL/GenBank/DDBJ databases">
        <authorList>
            <person name="Magalhaes I.L.F."/>
            <person name="Oliveira U."/>
            <person name="Santos F.R."/>
            <person name="Vidigal T.H.D.A."/>
            <person name="Brescovit A.D."/>
            <person name="Santos A.J."/>
        </authorList>
    </citation>
    <scope>NUCLEOTIDE SEQUENCE</scope>
    <source>
        <tissue evidence="1">Shoot tissue taken approximately 20 cm above the soil surface</tissue>
    </source>
</reference>
<sequence>MHVTILIWLCILHSCICVENICAVFCFSA</sequence>
<dbReference type="EMBL" id="GBRH01207560">
    <property type="protein sequence ID" value="JAD90335.1"/>
    <property type="molecule type" value="Transcribed_RNA"/>
</dbReference>
<protein>
    <submittedName>
        <fullName evidence="1">Uncharacterized protein</fullName>
    </submittedName>
</protein>
<dbReference type="AlphaFoldDB" id="A0A0A9DXD0"/>
<reference evidence="1" key="2">
    <citation type="journal article" date="2015" name="Data Brief">
        <title>Shoot transcriptome of the giant reed, Arundo donax.</title>
        <authorList>
            <person name="Barrero R.A."/>
            <person name="Guerrero F.D."/>
            <person name="Moolhuijzen P."/>
            <person name="Goolsby J.A."/>
            <person name="Tidwell J."/>
            <person name="Bellgard S.E."/>
            <person name="Bellgard M.I."/>
        </authorList>
    </citation>
    <scope>NUCLEOTIDE SEQUENCE</scope>
    <source>
        <tissue evidence="1">Shoot tissue taken approximately 20 cm above the soil surface</tissue>
    </source>
</reference>
<name>A0A0A9DXD0_ARUDO</name>
<evidence type="ECO:0000313" key="1">
    <source>
        <dbReference type="EMBL" id="JAD90335.1"/>
    </source>
</evidence>